<comment type="caution">
    <text evidence="2">The sequence shown here is derived from an EMBL/GenBank/DDBJ whole genome shotgun (WGS) entry which is preliminary data.</text>
</comment>
<protein>
    <submittedName>
        <fullName evidence="2">Uncharacterized protein</fullName>
    </submittedName>
</protein>
<sequence>MQPQPHSFVAQTEELPCRDHPLDQGKSDRCAGRSPGLRVTA</sequence>
<evidence type="ECO:0000313" key="3">
    <source>
        <dbReference type="Proteomes" id="UP000004030"/>
    </source>
</evidence>
<accession>G6E8B2</accession>
<name>G6E8B2_9SPHN</name>
<feature type="compositionally biased region" description="Basic and acidic residues" evidence="1">
    <location>
        <begin position="15"/>
        <end position="31"/>
    </location>
</feature>
<dbReference type="PATRIC" id="fig|1088721.3.peg.574"/>
<evidence type="ECO:0000313" key="2">
    <source>
        <dbReference type="EMBL" id="EHJ62452.1"/>
    </source>
</evidence>
<evidence type="ECO:0000256" key="1">
    <source>
        <dbReference type="SAM" id="MobiDB-lite"/>
    </source>
</evidence>
<keyword evidence="3" id="KW-1185">Reference proteome</keyword>
<gene>
    <name evidence="2" type="ORF">NSU_0583</name>
</gene>
<dbReference type="EMBL" id="AGFM01000008">
    <property type="protein sequence ID" value="EHJ62452.1"/>
    <property type="molecule type" value="Genomic_DNA"/>
</dbReference>
<organism evidence="2 3">
    <name type="scientific">Novosphingobium pentaromativorans US6-1</name>
    <dbReference type="NCBI Taxonomy" id="1088721"/>
    <lineage>
        <taxon>Bacteria</taxon>
        <taxon>Pseudomonadati</taxon>
        <taxon>Pseudomonadota</taxon>
        <taxon>Alphaproteobacteria</taxon>
        <taxon>Sphingomonadales</taxon>
        <taxon>Sphingomonadaceae</taxon>
        <taxon>Novosphingobium</taxon>
    </lineage>
</organism>
<proteinExistence type="predicted"/>
<feature type="region of interest" description="Disordered" evidence="1">
    <location>
        <begin position="1"/>
        <end position="41"/>
    </location>
</feature>
<dbReference type="AlphaFoldDB" id="G6E8B2"/>
<dbReference type="Proteomes" id="UP000004030">
    <property type="component" value="Unassembled WGS sequence"/>
</dbReference>
<reference evidence="2 3" key="1">
    <citation type="journal article" date="2012" name="J. Bacteriol.">
        <title>Genome sequence of benzo(a)pyrene-degrading bacterium Novosphingobium pentaromativorans US6-1.</title>
        <authorList>
            <person name="Luo Y.R."/>
            <person name="Kang S.G."/>
            <person name="Kim S.J."/>
            <person name="Kim M.R."/>
            <person name="Li N."/>
            <person name="Lee J.H."/>
            <person name="Kwon K.K."/>
        </authorList>
    </citation>
    <scope>NUCLEOTIDE SEQUENCE [LARGE SCALE GENOMIC DNA]</scope>
    <source>
        <strain evidence="2 3">US6-1</strain>
    </source>
</reference>